<proteinExistence type="predicted"/>
<evidence type="ECO:0000313" key="1">
    <source>
        <dbReference type="EMBL" id="KKN03520.1"/>
    </source>
</evidence>
<accession>A0A0F9M7V8</accession>
<dbReference type="AlphaFoldDB" id="A0A0F9M7V8"/>
<protein>
    <submittedName>
        <fullName evidence="1">Uncharacterized protein</fullName>
    </submittedName>
</protein>
<name>A0A0F9M7V8_9ZZZZ</name>
<reference evidence="1" key="1">
    <citation type="journal article" date="2015" name="Nature">
        <title>Complex archaea that bridge the gap between prokaryotes and eukaryotes.</title>
        <authorList>
            <person name="Spang A."/>
            <person name="Saw J.H."/>
            <person name="Jorgensen S.L."/>
            <person name="Zaremba-Niedzwiedzka K."/>
            <person name="Martijn J."/>
            <person name="Lind A.E."/>
            <person name="van Eijk R."/>
            <person name="Schleper C."/>
            <person name="Guy L."/>
            <person name="Ettema T.J."/>
        </authorList>
    </citation>
    <scope>NUCLEOTIDE SEQUENCE</scope>
</reference>
<comment type="caution">
    <text evidence="1">The sequence shown here is derived from an EMBL/GenBank/DDBJ whole genome shotgun (WGS) entry which is preliminary data.</text>
</comment>
<dbReference type="EMBL" id="LAZR01005024">
    <property type="protein sequence ID" value="KKN03520.1"/>
    <property type="molecule type" value="Genomic_DNA"/>
</dbReference>
<sequence>MTDTKVFRVDIIISQYSDRDEGFWNIKENMETTEGVKQLTKTLESVYFNVAKYLEKRFKE</sequence>
<gene>
    <name evidence="1" type="ORF">LCGC14_1106870</name>
</gene>
<organism evidence="1">
    <name type="scientific">marine sediment metagenome</name>
    <dbReference type="NCBI Taxonomy" id="412755"/>
    <lineage>
        <taxon>unclassified sequences</taxon>
        <taxon>metagenomes</taxon>
        <taxon>ecological metagenomes</taxon>
    </lineage>
</organism>